<feature type="region of interest" description="Disordered" evidence="1">
    <location>
        <begin position="68"/>
        <end position="93"/>
    </location>
</feature>
<dbReference type="AlphaFoldDB" id="A0AAD9FEF1"/>
<reference evidence="2" key="1">
    <citation type="submission" date="2023-04" db="EMBL/GenBank/DDBJ databases">
        <title>Chromosome-level genome of Chaenocephalus aceratus.</title>
        <authorList>
            <person name="Park H."/>
        </authorList>
    </citation>
    <scope>NUCLEOTIDE SEQUENCE</scope>
    <source>
        <strain evidence="2">DE</strain>
        <tissue evidence="2">Muscle</tissue>
    </source>
</reference>
<proteinExistence type="predicted"/>
<gene>
    <name evidence="2" type="ORF">KUDE01_017746</name>
</gene>
<dbReference type="Proteomes" id="UP001228049">
    <property type="component" value="Unassembled WGS sequence"/>
</dbReference>
<organism evidence="2 3">
    <name type="scientific">Dissostichus eleginoides</name>
    <name type="common">Patagonian toothfish</name>
    <name type="synonym">Dissostichus amissus</name>
    <dbReference type="NCBI Taxonomy" id="100907"/>
    <lineage>
        <taxon>Eukaryota</taxon>
        <taxon>Metazoa</taxon>
        <taxon>Chordata</taxon>
        <taxon>Craniata</taxon>
        <taxon>Vertebrata</taxon>
        <taxon>Euteleostomi</taxon>
        <taxon>Actinopterygii</taxon>
        <taxon>Neopterygii</taxon>
        <taxon>Teleostei</taxon>
        <taxon>Neoteleostei</taxon>
        <taxon>Acanthomorphata</taxon>
        <taxon>Eupercaria</taxon>
        <taxon>Perciformes</taxon>
        <taxon>Notothenioidei</taxon>
        <taxon>Nototheniidae</taxon>
        <taxon>Dissostichus</taxon>
    </lineage>
</organism>
<evidence type="ECO:0000256" key="1">
    <source>
        <dbReference type="SAM" id="MobiDB-lite"/>
    </source>
</evidence>
<feature type="compositionally biased region" description="Basic and acidic residues" evidence="1">
    <location>
        <begin position="140"/>
        <end position="149"/>
    </location>
</feature>
<comment type="caution">
    <text evidence="2">The sequence shown here is derived from an EMBL/GenBank/DDBJ whole genome shotgun (WGS) entry which is preliminary data.</text>
</comment>
<protein>
    <submittedName>
        <fullName evidence="2">Urocanate reductase</fullName>
    </submittedName>
</protein>
<evidence type="ECO:0000313" key="2">
    <source>
        <dbReference type="EMBL" id="KAK1898221.1"/>
    </source>
</evidence>
<accession>A0AAD9FEF1</accession>
<keyword evidence="3" id="KW-1185">Reference proteome</keyword>
<dbReference type="EMBL" id="JASDAP010000008">
    <property type="protein sequence ID" value="KAK1898221.1"/>
    <property type="molecule type" value="Genomic_DNA"/>
</dbReference>
<evidence type="ECO:0000313" key="3">
    <source>
        <dbReference type="Proteomes" id="UP001228049"/>
    </source>
</evidence>
<name>A0AAD9FEF1_DISEL</name>
<sequence length="207" mass="23175">MVLLQAGLGRRTLNIPENADFSQDTLDTSPLPYSSKEFENMPKARCATCHLSMPVQLLALHAQECEPSSCSDRMDLEPDLDPDLESPATSNPGNPDAEFLMGAISPVFSELGSLRCQRESRIVNFLQDFIQNIEDEEEEKSFVVEERGTPVKITTESDLDDGDSRETESTGEPARDEEEMKEKHKITVGCFFNGLRGRTCPHHLNRE</sequence>
<feature type="region of interest" description="Disordered" evidence="1">
    <location>
        <begin position="140"/>
        <end position="183"/>
    </location>
</feature>